<protein>
    <submittedName>
        <fullName evidence="2">Uncharacterized protein</fullName>
    </submittedName>
</protein>
<reference evidence="2 3" key="1">
    <citation type="journal article" date="2016" name="Sci. Rep.">
        <title>The Dendrobium catenatum Lindl. genome sequence provides insights into polysaccharide synthase, floral development and adaptive evolution.</title>
        <authorList>
            <person name="Zhang G.Q."/>
            <person name="Xu Q."/>
            <person name="Bian C."/>
            <person name="Tsai W.C."/>
            <person name="Yeh C.M."/>
            <person name="Liu K.W."/>
            <person name="Yoshida K."/>
            <person name="Zhang L.S."/>
            <person name="Chang S.B."/>
            <person name="Chen F."/>
            <person name="Shi Y."/>
            <person name="Su Y.Y."/>
            <person name="Zhang Y.Q."/>
            <person name="Chen L.J."/>
            <person name="Yin Y."/>
            <person name="Lin M."/>
            <person name="Huang H."/>
            <person name="Deng H."/>
            <person name="Wang Z.W."/>
            <person name="Zhu S.L."/>
            <person name="Zhao X."/>
            <person name="Deng C."/>
            <person name="Niu S.C."/>
            <person name="Huang J."/>
            <person name="Wang M."/>
            <person name="Liu G.H."/>
            <person name="Yang H.J."/>
            <person name="Xiao X.J."/>
            <person name="Hsiao Y.Y."/>
            <person name="Wu W.L."/>
            <person name="Chen Y.Y."/>
            <person name="Mitsuda N."/>
            <person name="Ohme-Takagi M."/>
            <person name="Luo Y.B."/>
            <person name="Van de Peer Y."/>
            <person name="Liu Z.J."/>
        </authorList>
    </citation>
    <scope>NUCLEOTIDE SEQUENCE [LARGE SCALE GENOMIC DNA]</scope>
    <source>
        <tissue evidence="2">The whole plant</tissue>
    </source>
</reference>
<keyword evidence="3" id="KW-1185">Reference proteome</keyword>
<proteinExistence type="predicted"/>
<organism evidence="2 3">
    <name type="scientific">Dendrobium catenatum</name>
    <dbReference type="NCBI Taxonomy" id="906689"/>
    <lineage>
        <taxon>Eukaryota</taxon>
        <taxon>Viridiplantae</taxon>
        <taxon>Streptophyta</taxon>
        <taxon>Embryophyta</taxon>
        <taxon>Tracheophyta</taxon>
        <taxon>Spermatophyta</taxon>
        <taxon>Magnoliopsida</taxon>
        <taxon>Liliopsida</taxon>
        <taxon>Asparagales</taxon>
        <taxon>Orchidaceae</taxon>
        <taxon>Epidendroideae</taxon>
        <taxon>Malaxideae</taxon>
        <taxon>Dendrobiinae</taxon>
        <taxon>Dendrobium</taxon>
    </lineage>
</organism>
<feature type="region of interest" description="Disordered" evidence="1">
    <location>
        <begin position="31"/>
        <end position="74"/>
    </location>
</feature>
<dbReference type="AlphaFoldDB" id="A0A2I0WGI4"/>
<gene>
    <name evidence="2" type="ORF">MA16_Dca004971</name>
</gene>
<dbReference type="Proteomes" id="UP000233837">
    <property type="component" value="Unassembled WGS sequence"/>
</dbReference>
<dbReference type="EMBL" id="KZ502668">
    <property type="protein sequence ID" value="PKU74780.1"/>
    <property type="molecule type" value="Genomic_DNA"/>
</dbReference>
<name>A0A2I0WGI4_9ASPA</name>
<reference evidence="2 3" key="2">
    <citation type="journal article" date="2017" name="Nature">
        <title>The Apostasia genome and the evolution of orchids.</title>
        <authorList>
            <person name="Zhang G.Q."/>
            <person name="Liu K.W."/>
            <person name="Li Z."/>
            <person name="Lohaus R."/>
            <person name="Hsiao Y.Y."/>
            <person name="Niu S.C."/>
            <person name="Wang J.Y."/>
            <person name="Lin Y.C."/>
            <person name="Xu Q."/>
            <person name="Chen L.J."/>
            <person name="Yoshida K."/>
            <person name="Fujiwara S."/>
            <person name="Wang Z.W."/>
            <person name="Zhang Y.Q."/>
            <person name="Mitsuda N."/>
            <person name="Wang M."/>
            <person name="Liu G.H."/>
            <person name="Pecoraro L."/>
            <person name="Huang H.X."/>
            <person name="Xiao X.J."/>
            <person name="Lin M."/>
            <person name="Wu X.Y."/>
            <person name="Wu W.L."/>
            <person name="Chen Y.Y."/>
            <person name="Chang S.B."/>
            <person name="Sakamoto S."/>
            <person name="Ohme-Takagi M."/>
            <person name="Yagi M."/>
            <person name="Zeng S.J."/>
            <person name="Shen C.Y."/>
            <person name="Yeh C.M."/>
            <person name="Luo Y.B."/>
            <person name="Tsai W.C."/>
            <person name="Van de Peer Y."/>
            <person name="Liu Z.J."/>
        </authorList>
    </citation>
    <scope>NUCLEOTIDE SEQUENCE [LARGE SCALE GENOMIC DNA]</scope>
    <source>
        <tissue evidence="2">The whole plant</tissue>
    </source>
</reference>
<evidence type="ECO:0000256" key="1">
    <source>
        <dbReference type="SAM" id="MobiDB-lite"/>
    </source>
</evidence>
<evidence type="ECO:0000313" key="3">
    <source>
        <dbReference type="Proteomes" id="UP000233837"/>
    </source>
</evidence>
<accession>A0A2I0WGI4</accession>
<sequence length="164" mass="17649">MLPYPASEDARACQQAIMRLRLPARFPLAHAAARGPAPPSEARISAKPPNDVRTSAGPPTNARTSARMPPDAELLPNNCLTNTSTGPSTDARTSIGPPTHARTFAGPPTDARTFAGPPTNALTFAELLLDVRLPPDHKLMLGLPLDYQLTPRHLPECRLTLNFY</sequence>
<evidence type="ECO:0000313" key="2">
    <source>
        <dbReference type="EMBL" id="PKU74780.1"/>
    </source>
</evidence>